<organism evidence="4 5">
    <name type="scientific">Serratia plymuthica</name>
    <dbReference type="NCBI Taxonomy" id="82996"/>
    <lineage>
        <taxon>Bacteria</taxon>
        <taxon>Pseudomonadati</taxon>
        <taxon>Pseudomonadota</taxon>
        <taxon>Gammaproteobacteria</taxon>
        <taxon>Enterobacterales</taxon>
        <taxon>Yersiniaceae</taxon>
        <taxon>Serratia</taxon>
    </lineage>
</organism>
<accession>A0A318P004</accession>
<evidence type="ECO:0000313" key="4">
    <source>
        <dbReference type="EMBL" id="PYD37166.1"/>
    </source>
</evidence>
<evidence type="ECO:0000256" key="1">
    <source>
        <dbReference type="ARBA" id="ARBA00022612"/>
    </source>
</evidence>
<evidence type="ECO:0000256" key="2">
    <source>
        <dbReference type="SAM" id="Coils"/>
    </source>
</evidence>
<dbReference type="InterPro" id="IPR010090">
    <property type="entry name" value="Phage_tape_meas"/>
</dbReference>
<keyword evidence="2" id="KW-0175">Coiled coil</keyword>
<dbReference type="NCBIfam" id="TIGR01760">
    <property type="entry name" value="tape_meas_TP901"/>
    <property type="match status" value="1"/>
</dbReference>
<keyword evidence="1" id="KW-1188">Viral release from host cell</keyword>
<dbReference type="PANTHER" id="PTHR37813">
    <property type="entry name" value="FELS-2 PROPHAGE PROTEIN"/>
    <property type="match status" value="1"/>
</dbReference>
<reference evidence="4 5" key="1">
    <citation type="submission" date="2017-11" db="EMBL/GenBank/DDBJ databases">
        <title>Genome sequence of the oocydin A producing rhizobacterium Serratia plymuthica 4Rx5.</title>
        <authorList>
            <person name="Matilla M.A."/>
            <person name="Udaondo Z."/>
            <person name="Salmond G.P.C."/>
        </authorList>
    </citation>
    <scope>NUCLEOTIDE SEQUENCE [LARGE SCALE GENOMIC DNA]</scope>
    <source>
        <strain evidence="4 5">4Rx5</strain>
    </source>
</reference>
<proteinExistence type="predicted"/>
<name>A0A318P004_SERPL</name>
<comment type="caution">
    <text evidence="4">The sequence shown here is derived from an EMBL/GenBank/DDBJ whole genome shotgun (WGS) entry which is preliminary data.</text>
</comment>
<evidence type="ECO:0000313" key="5">
    <source>
        <dbReference type="Proteomes" id="UP000248196"/>
    </source>
</evidence>
<gene>
    <name evidence="4" type="ORF">CT690_19860</name>
</gene>
<feature type="coiled-coil region" evidence="2">
    <location>
        <begin position="583"/>
        <end position="610"/>
    </location>
</feature>
<dbReference type="EMBL" id="PESE01000007">
    <property type="protein sequence ID" value="PYD37166.1"/>
    <property type="molecule type" value="Genomic_DNA"/>
</dbReference>
<dbReference type="Pfam" id="PF10145">
    <property type="entry name" value="PhageMin_Tail"/>
    <property type="match status" value="1"/>
</dbReference>
<feature type="domain" description="Phage tail tape measure protein" evidence="3">
    <location>
        <begin position="123"/>
        <end position="300"/>
    </location>
</feature>
<protein>
    <submittedName>
        <fullName evidence="4">Phage tail tape measure protein</fullName>
    </submittedName>
</protein>
<evidence type="ECO:0000259" key="3">
    <source>
        <dbReference type="Pfam" id="PF10145"/>
    </source>
</evidence>
<dbReference type="PANTHER" id="PTHR37813:SF1">
    <property type="entry name" value="FELS-2 PROPHAGE PROTEIN"/>
    <property type="match status" value="1"/>
</dbReference>
<sequence>MRSVLTLCECLEMADVASLAVGLYLNDANFRNKLVAAYRTAGDQSGKFNRQAQQDAKKTDEAYQRVGQTVSSLKGTLAGLAGVAGLGFSLGSIITTTRQYGQALSDLSAITGATGAQLKQFDEAAQQMGRTTEYSASQAAEALKLMASAKPELLKTADGLTTATNSALILAQAAGTTLPDATKTLALSLNQFGASASQADRYINVLAAGAKYGSSEIADTAAAIKNGGVAAAQAGIGFEQLNAAIQVLAEREIKGGEAGTGLRNVILNLEKGTDKTLKPSVVGLSTALENLSKKNLSTAQAVKLFGLENINAASILVSNRSKLDELTKSLTGTQTAHEQAATRVNNLNGDLMGLTSAFEGLIIKVGQANGGPLRTGVQSVTEAINGLADNFNMVASVALYTLIPVMSTKLTAGIRESIGAWREQQAAVKSASLAQASIAQKTIDAANATLLQNNAEFGRVRAMEKTAKQYGLNVSYTADYNRLIREETEATRAATIGKTQLDAANKRLSVSARAASVATGLARGALGLIGGPFGAAMLAGSAILYFHEQNKQARQSALALKDAVIETTGELLKLSQTKIAIKVDDFEGQLKNLGDEKSKIEGQLSQLSDTRINAARDRSKGALGFLYTNPATLEKERNVLKGQLEDINAATATTQQNLKNSRDAMALTSNGMASVLTGIADANVINNAIAKVGATGSSVESPWGGEDPAKADKKGQQALKQYQQLRQEIEVAHSTSLAKIDLEERNSQAKLIATAKAAGASQADVQRVMSLNAENYQRQRLELAEQYAPGQATVRKEQETSRELKALYDARLLTERDYLVARNTLQQDMARERLKAEADAIAAPRQNIAGDVDPSIQLGNQLAQQQAQYQAYYQQGYIDKLRYEQLMQAATQESTEAQYQQAMSLYAGQSHINKLQIGLVETTRERSTNMLTGLLTTTKSLKEGMIGLFSSLTQSIIQNLIEMAMQALLTKTILSSFMSIGGGAAGAGNNPGTVPMFANAKGGVYSSPSLSSYSGQVVSQPTTFAFAKGAGLMGEAGPEAIMPLKRGADGSLGVQANGATGNQTMINVDITINPDGSSQVQATSGFESAGNDIANYVDQRFRVLLNKSMSQGGTLNRVIKGSR</sequence>
<dbReference type="Proteomes" id="UP000248196">
    <property type="component" value="Unassembled WGS sequence"/>
</dbReference>
<dbReference type="AlphaFoldDB" id="A0A318P004"/>